<sequence>MSVSLLLGAMEENGTASGASDVTHASYTDRPEADGEGEAPVDDSPYYTVSKSSTSSSSSSSTSSQTKQQPRSSSRLSARRSRQAEAERSASSTADIATNGGSSGGDDDGAAATAGGAAVPLWRQLRAASDEARRKSPLGAKDREAKLAKQQRILQHIAWTRAEQDLPPVFAILRGPTLRPYRMEELSLTLGRVTPHHRDADLALDAHNAKISRVHARIVYDRGLSCYCIINLSKNGVRVRQGDAFVSYAEVGLPVPLPNPATIDIQGTLVYFQVFYISSTPTSHFAAAHDDADFTNKRKRGQGVTYSEMIQTALRALGGAATQPKISRYIQEHFKEDIAGRATWRNSVSGVLSANPLFIQEAIISEGGKKDRKSLWRLKGFPLAGRAAAAAYKDDFDDDDDDEEDEDESALVMDENDDDESDEDDEDEDDARPEKRSRPDEGEQ</sequence>
<dbReference type="GeneID" id="14923805"/>
<dbReference type="InterPro" id="IPR036388">
    <property type="entry name" value="WH-like_DNA-bd_sf"/>
</dbReference>
<reference evidence="3 4" key="1">
    <citation type="journal article" date="2013" name="Genome Biol.">
        <title>Genome of Acanthamoeba castellanii highlights extensive lateral gene transfer and early evolution of tyrosine kinase signaling.</title>
        <authorList>
            <person name="Clarke M."/>
            <person name="Lohan A.J."/>
            <person name="Liu B."/>
            <person name="Lagkouvardos I."/>
            <person name="Roy S."/>
            <person name="Zafar N."/>
            <person name="Bertelli C."/>
            <person name="Schilde C."/>
            <person name="Kianianmomeni A."/>
            <person name="Burglin T.R."/>
            <person name="Frech C."/>
            <person name="Turcotte B."/>
            <person name="Kopec K.O."/>
            <person name="Synnott J.M."/>
            <person name="Choo C."/>
            <person name="Paponov I."/>
            <person name="Finkler A."/>
            <person name="Soon Heng Tan C."/>
            <person name="Hutchins A.P."/>
            <person name="Weinmeier T."/>
            <person name="Rattei T."/>
            <person name="Chu J.S."/>
            <person name="Gimenez G."/>
            <person name="Irimia M."/>
            <person name="Rigden D.J."/>
            <person name="Fitzpatrick D.A."/>
            <person name="Lorenzo-Morales J."/>
            <person name="Bateman A."/>
            <person name="Chiu C.H."/>
            <person name="Tang P."/>
            <person name="Hegemann P."/>
            <person name="Fromm H."/>
            <person name="Raoult D."/>
            <person name="Greub G."/>
            <person name="Miranda-Saavedra D."/>
            <person name="Chen N."/>
            <person name="Nash P."/>
            <person name="Ginger M.L."/>
            <person name="Horn M."/>
            <person name="Schaap P."/>
            <person name="Caler L."/>
            <person name="Loftus B."/>
        </authorList>
    </citation>
    <scope>NUCLEOTIDE SEQUENCE [LARGE SCALE GENOMIC DNA]</scope>
    <source>
        <strain evidence="3 4">Neff</strain>
    </source>
</reference>
<feature type="compositionally biased region" description="Basic and acidic residues" evidence="1">
    <location>
        <begin position="432"/>
        <end position="444"/>
    </location>
</feature>
<dbReference type="OrthoDB" id="10257567at2759"/>
<dbReference type="InterPro" id="IPR000253">
    <property type="entry name" value="FHA_dom"/>
</dbReference>
<feature type="region of interest" description="Disordered" evidence="1">
    <location>
        <begin position="1"/>
        <end position="113"/>
    </location>
</feature>
<dbReference type="Proteomes" id="UP000011083">
    <property type="component" value="Unassembled WGS sequence"/>
</dbReference>
<dbReference type="Gene3D" id="2.60.200.20">
    <property type="match status" value="1"/>
</dbReference>
<organism evidence="3 4">
    <name type="scientific">Acanthamoeba castellanii (strain ATCC 30010 / Neff)</name>
    <dbReference type="NCBI Taxonomy" id="1257118"/>
    <lineage>
        <taxon>Eukaryota</taxon>
        <taxon>Amoebozoa</taxon>
        <taxon>Discosea</taxon>
        <taxon>Longamoebia</taxon>
        <taxon>Centramoebida</taxon>
        <taxon>Acanthamoebidae</taxon>
        <taxon>Acanthamoeba</taxon>
    </lineage>
</organism>
<dbReference type="CDD" id="cd22701">
    <property type="entry name" value="FHA_FKH1-like"/>
    <property type="match status" value="1"/>
</dbReference>
<evidence type="ECO:0000259" key="2">
    <source>
        <dbReference type="PROSITE" id="PS50006"/>
    </source>
</evidence>
<dbReference type="Gene3D" id="1.10.10.10">
    <property type="entry name" value="Winged helix-like DNA-binding domain superfamily/Winged helix DNA-binding domain"/>
    <property type="match status" value="1"/>
</dbReference>
<feature type="compositionally biased region" description="Acidic residues" evidence="1">
    <location>
        <begin position="395"/>
        <end position="431"/>
    </location>
</feature>
<dbReference type="Pfam" id="PF00498">
    <property type="entry name" value="FHA"/>
    <property type="match status" value="1"/>
</dbReference>
<evidence type="ECO:0000313" key="4">
    <source>
        <dbReference type="Proteomes" id="UP000011083"/>
    </source>
</evidence>
<feature type="domain" description="FHA" evidence="2">
    <location>
        <begin position="188"/>
        <end position="239"/>
    </location>
</feature>
<dbReference type="VEuPathDB" id="AmoebaDB:ACA1_396280"/>
<dbReference type="KEGG" id="acan:ACA1_396280"/>
<keyword evidence="4" id="KW-1185">Reference proteome</keyword>
<dbReference type="InterPro" id="IPR036390">
    <property type="entry name" value="WH_DNA-bd_sf"/>
</dbReference>
<feature type="compositionally biased region" description="Polar residues" evidence="1">
    <location>
        <begin position="14"/>
        <end position="26"/>
    </location>
</feature>
<feature type="compositionally biased region" description="Low complexity" evidence="1">
    <location>
        <begin position="50"/>
        <end position="76"/>
    </location>
</feature>
<feature type="region of interest" description="Disordered" evidence="1">
    <location>
        <begin position="392"/>
        <end position="444"/>
    </location>
</feature>
<dbReference type="SUPFAM" id="SSF49879">
    <property type="entry name" value="SMAD/FHA domain"/>
    <property type="match status" value="1"/>
</dbReference>
<dbReference type="PROSITE" id="PS50006">
    <property type="entry name" value="FHA_DOMAIN"/>
    <property type="match status" value="1"/>
</dbReference>
<protein>
    <submittedName>
        <fullName evidence="3">FHA domain containing protein</fullName>
    </submittedName>
</protein>
<proteinExistence type="predicted"/>
<dbReference type="GO" id="GO:0006357">
    <property type="term" value="P:regulation of transcription by RNA polymerase II"/>
    <property type="evidence" value="ECO:0007669"/>
    <property type="project" value="UniProtKB-ARBA"/>
</dbReference>
<evidence type="ECO:0000256" key="1">
    <source>
        <dbReference type="SAM" id="MobiDB-lite"/>
    </source>
</evidence>
<dbReference type="SUPFAM" id="SSF46785">
    <property type="entry name" value="Winged helix' DNA-binding domain"/>
    <property type="match status" value="1"/>
</dbReference>
<dbReference type="AlphaFoldDB" id="L8HC78"/>
<name>L8HC78_ACACF</name>
<feature type="compositionally biased region" description="Low complexity" evidence="1">
    <location>
        <begin position="89"/>
        <end position="100"/>
    </location>
</feature>
<gene>
    <name evidence="3" type="ORF">ACA1_396280</name>
</gene>
<dbReference type="InterPro" id="IPR016024">
    <property type="entry name" value="ARM-type_fold"/>
</dbReference>
<dbReference type="SUPFAM" id="SSF48371">
    <property type="entry name" value="ARM repeat"/>
    <property type="match status" value="1"/>
</dbReference>
<dbReference type="InterPro" id="IPR008984">
    <property type="entry name" value="SMAD_FHA_dom_sf"/>
</dbReference>
<dbReference type="RefSeq" id="XP_004351619.1">
    <property type="nucleotide sequence ID" value="XM_004351567.1"/>
</dbReference>
<dbReference type="EMBL" id="KB007869">
    <property type="protein sequence ID" value="ELR22842.1"/>
    <property type="molecule type" value="Genomic_DNA"/>
</dbReference>
<accession>L8HC78</accession>
<evidence type="ECO:0000313" key="3">
    <source>
        <dbReference type="EMBL" id="ELR22842.1"/>
    </source>
</evidence>